<accession>A0A9X1VKW4</accession>
<dbReference type="Proteomes" id="UP001139193">
    <property type="component" value="Unassembled WGS sequence"/>
</dbReference>
<evidence type="ECO:0000259" key="1">
    <source>
        <dbReference type="Pfam" id="PF00535"/>
    </source>
</evidence>
<dbReference type="EMBL" id="JALBGC010000004">
    <property type="protein sequence ID" value="MCI1188900.1"/>
    <property type="molecule type" value="Genomic_DNA"/>
</dbReference>
<feature type="domain" description="Glycosyltransferase 2-like" evidence="1">
    <location>
        <begin position="9"/>
        <end position="135"/>
    </location>
</feature>
<dbReference type="EC" id="2.4.-.-" evidence="2"/>
<gene>
    <name evidence="2" type="ORF">MON38_15865</name>
</gene>
<dbReference type="InterPro" id="IPR029044">
    <property type="entry name" value="Nucleotide-diphossugar_trans"/>
</dbReference>
<sequence>MSIKLPTVSVCCITYNHEAYLAQAIESVLMQQTDFDVEMVIGEDCSPDNSRAIAQEYERRYPGRVRVLAHTQNLGIMRNLMATHAACQGEFIAYLEGDDYWIDSTKLQRQIDALRANPDCAFCFHDANVVFENQQDRAPTVFSAQATHALPSPSESAPPVRFTQLDLARVGWVVPSASMVFRACSLPQQLPEWFSGVYSGDYTLHLLSTRWGPALYLPRVMSYYRLHAQSISNVAAHSAFQFERRIYEGRMFQQHVFEPKNRKYADIFLAQQYGYYASYLGEQGKRKQQLSCLVKSMLYGLQRIPVYLERRLPRFFAVN</sequence>
<dbReference type="PANTHER" id="PTHR22916:SF3">
    <property type="entry name" value="UDP-GLCNAC:BETAGAL BETA-1,3-N-ACETYLGLUCOSAMINYLTRANSFERASE-LIKE PROTEIN 1"/>
    <property type="match status" value="1"/>
</dbReference>
<evidence type="ECO:0000313" key="2">
    <source>
        <dbReference type="EMBL" id="MCI1188900.1"/>
    </source>
</evidence>
<organism evidence="2 3">
    <name type="scientific">Hymenobacter cyanobacteriorum</name>
    <dbReference type="NCBI Taxonomy" id="2926463"/>
    <lineage>
        <taxon>Bacteria</taxon>
        <taxon>Pseudomonadati</taxon>
        <taxon>Bacteroidota</taxon>
        <taxon>Cytophagia</taxon>
        <taxon>Cytophagales</taxon>
        <taxon>Hymenobacteraceae</taxon>
        <taxon>Hymenobacter</taxon>
    </lineage>
</organism>
<keyword evidence="3" id="KW-1185">Reference proteome</keyword>
<proteinExistence type="predicted"/>
<dbReference type="AlphaFoldDB" id="A0A9X1VKW4"/>
<dbReference type="RefSeq" id="WP_241937127.1">
    <property type="nucleotide sequence ID" value="NZ_JALBGC010000004.1"/>
</dbReference>
<keyword evidence="2" id="KW-0328">Glycosyltransferase</keyword>
<name>A0A9X1VKW4_9BACT</name>
<keyword evidence="2" id="KW-0808">Transferase</keyword>
<dbReference type="InterPro" id="IPR001173">
    <property type="entry name" value="Glyco_trans_2-like"/>
</dbReference>
<evidence type="ECO:0000313" key="3">
    <source>
        <dbReference type="Proteomes" id="UP001139193"/>
    </source>
</evidence>
<dbReference type="SUPFAM" id="SSF53448">
    <property type="entry name" value="Nucleotide-diphospho-sugar transferases"/>
    <property type="match status" value="1"/>
</dbReference>
<comment type="caution">
    <text evidence="2">The sequence shown here is derived from an EMBL/GenBank/DDBJ whole genome shotgun (WGS) entry which is preliminary data.</text>
</comment>
<dbReference type="GO" id="GO:0016758">
    <property type="term" value="F:hexosyltransferase activity"/>
    <property type="evidence" value="ECO:0007669"/>
    <property type="project" value="UniProtKB-ARBA"/>
</dbReference>
<dbReference type="PANTHER" id="PTHR22916">
    <property type="entry name" value="GLYCOSYLTRANSFERASE"/>
    <property type="match status" value="1"/>
</dbReference>
<protein>
    <submittedName>
        <fullName evidence="2">Glycosyltransferase</fullName>
        <ecNumber evidence="2">2.4.-.-</ecNumber>
    </submittedName>
</protein>
<reference evidence="2" key="1">
    <citation type="submission" date="2022-03" db="EMBL/GenBank/DDBJ databases">
        <title>Bacterial whole genome sequence for Hymenobacter sp. DH14.</title>
        <authorList>
            <person name="Le V."/>
        </authorList>
    </citation>
    <scope>NUCLEOTIDE SEQUENCE</scope>
    <source>
        <strain evidence="2">DH14</strain>
    </source>
</reference>
<dbReference type="Pfam" id="PF00535">
    <property type="entry name" value="Glycos_transf_2"/>
    <property type="match status" value="1"/>
</dbReference>
<dbReference type="Gene3D" id="3.90.550.10">
    <property type="entry name" value="Spore Coat Polysaccharide Biosynthesis Protein SpsA, Chain A"/>
    <property type="match status" value="1"/>
</dbReference>